<proteinExistence type="predicted"/>
<evidence type="ECO:0000313" key="3">
    <source>
        <dbReference type="EMBL" id="MBC5606954.1"/>
    </source>
</evidence>
<organism evidence="3 4">
    <name type="scientific">Bacteroides difficilis</name>
    <dbReference type="NCBI Taxonomy" id="2763021"/>
    <lineage>
        <taxon>Bacteria</taxon>
        <taxon>Pseudomonadati</taxon>
        <taxon>Bacteroidota</taxon>
        <taxon>Bacteroidia</taxon>
        <taxon>Bacteroidales</taxon>
        <taxon>Bacteroidaceae</taxon>
        <taxon>Bacteroides</taxon>
    </lineage>
</organism>
<comment type="caution">
    <text evidence="3">The sequence shown here is derived from an EMBL/GenBank/DDBJ whole genome shotgun (WGS) entry which is preliminary data.</text>
</comment>
<reference evidence="3 4" key="1">
    <citation type="submission" date="2020-08" db="EMBL/GenBank/DDBJ databases">
        <title>Genome public.</title>
        <authorList>
            <person name="Liu C."/>
            <person name="Sun Q."/>
        </authorList>
    </citation>
    <scope>NUCLEOTIDE SEQUENCE [LARGE SCALE GENOMIC DNA]</scope>
    <source>
        <strain evidence="3 4">M27</strain>
    </source>
</reference>
<dbReference type="PANTHER" id="PTHR23150">
    <property type="entry name" value="SULFATASE MODIFYING FACTOR 1, 2"/>
    <property type="match status" value="1"/>
</dbReference>
<dbReference type="EMBL" id="JACOOE010000014">
    <property type="protein sequence ID" value="MBC5606954.1"/>
    <property type="molecule type" value="Genomic_DNA"/>
</dbReference>
<feature type="domain" description="Sulfatase-modifying factor enzyme-like" evidence="2">
    <location>
        <begin position="388"/>
        <end position="546"/>
    </location>
</feature>
<protein>
    <submittedName>
        <fullName evidence="3">SUMF1/EgtB/PvdO family nonheme iron enzyme</fullName>
    </submittedName>
</protein>
<dbReference type="PANTHER" id="PTHR23150:SF19">
    <property type="entry name" value="FORMYLGLYCINE-GENERATING ENZYME"/>
    <property type="match status" value="1"/>
</dbReference>
<keyword evidence="1" id="KW-0732">Signal</keyword>
<dbReference type="InterPro" id="IPR042095">
    <property type="entry name" value="SUMF_sf"/>
</dbReference>
<evidence type="ECO:0000259" key="2">
    <source>
        <dbReference type="Pfam" id="PF03781"/>
    </source>
</evidence>
<dbReference type="Pfam" id="PF03781">
    <property type="entry name" value="FGE-sulfatase"/>
    <property type="match status" value="1"/>
</dbReference>
<dbReference type="InterPro" id="IPR016187">
    <property type="entry name" value="CTDL_fold"/>
</dbReference>
<name>A0ABR7CGN2_9BACE</name>
<feature type="signal peptide" evidence="1">
    <location>
        <begin position="1"/>
        <end position="25"/>
    </location>
</feature>
<evidence type="ECO:0000313" key="4">
    <source>
        <dbReference type="Proteomes" id="UP000600600"/>
    </source>
</evidence>
<sequence>MKRILKNFNLHFLSFLFLAAMNACQNDDMVSIDTQEQESNSESLTAVISDGLHSNWSESDPIMLLHDGQTIIVEAQESGSSSILSGSIKGTFTDANPLFGIYPADNGVSSDYESLTVTIPATQTGNENGYDEKSVVAVARTTSNSLKFQTVCGGIKLNFQMSGVTGIELESVDGYALSGTVGIKWDEQEKPAVDKIENAHSIITFSAPNESGFIPGKDYYISTLPCDVYGGYRLSIYKDGLVAHHFSVHQTIERAGYITPNDLVESELKFDDPDAPLVEEERPELDATTTALLRQYQQNPTEDNKQALLNQMGLRYDKVVARKKAKLRELEREAKTPDLVEEMQGIVDEMVENRDIRLEQQFLRLIDPRNDDDPNDAWMVLRGASAPNAYIGYAPVTNAEYADFKEGFIYNAGEENYPVVNITIAEATAYCDWLTAQDNAHIYRLPTDEEWILAAGHMPKDVTMNSGRVETGLTPVDAYNQTTGACGGIDFWGNCWEWTSSTDAGGSYIIKGGSWDSERDDCRSEKSDDVRTGTRGYANVGFRVVRTDVSNAR</sequence>
<accession>A0ABR7CGN2</accession>
<gene>
    <name evidence="3" type="ORF">H8S67_20140</name>
</gene>
<evidence type="ECO:0000256" key="1">
    <source>
        <dbReference type="SAM" id="SignalP"/>
    </source>
</evidence>
<dbReference type="InterPro" id="IPR051043">
    <property type="entry name" value="Sulfatase_Mod_Factor_Kinase"/>
</dbReference>
<dbReference type="SUPFAM" id="SSF56436">
    <property type="entry name" value="C-type lectin-like"/>
    <property type="match status" value="1"/>
</dbReference>
<keyword evidence="4" id="KW-1185">Reference proteome</keyword>
<dbReference type="RefSeq" id="WP_186968420.1">
    <property type="nucleotide sequence ID" value="NZ_JACOOE010000014.1"/>
</dbReference>
<dbReference type="InterPro" id="IPR005532">
    <property type="entry name" value="SUMF_dom"/>
</dbReference>
<feature type="chain" id="PRO_5046541131" evidence="1">
    <location>
        <begin position="26"/>
        <end position="553"/>
    </location>
</feature>
<dbReference type="Proteomes" id="UP000600600">
    <property type="component" value="Unassembled WGS sequence"/>
</dbReference>
<dbReference type="Gene3D" id="3.90.1580.10">
    <property type="entry name" value="paralog of FGE (formylglycine-generating enzyme)"/>
    <property type="match status" value="1"/>
</dbReference>